<organism evidence="1 2">
    <name type="scientific">Lysinibacillus piscis</name>
    <dbReference type="NCBI Taxonomy" id="2518931"/>
    <lineage>
        <taxon>Bacteria</taxon>
        <taxon>Bacillati</taxon>
        <taxon>Bacillota</taxon>
        <taxon>Bacilli</taxon>
        <taxon>Bacillales</taxon>
        <taxon>Bacillaceae</taxon>
        <taxon>Lysinibacillus</taxon>
    </lineage>
</organism>
<comment type="caution">
    <text evidence="1">The sequence shown here is derived from an EMBL/GenBank/DDBJ whole genome shotgun (WGS) entry which is preliminary data.</text>
</comment>
<evidence type="ECO:0000313" key="1">
    <source>
        <dbReference type="EMBL" id="GLC89410.1"/>
    </source>
</evidence>
<reference evidence="1" key="1">
    <citation type="submission" date="2022-08" db="EMBL/GenBank/DDBJ databases">
        <title>Draft genome sequence of Lysinibacillus sp. strain KH24.</title>
        <authorList>
            <person name="Kanbe H."/>
            <person name="Itoh H."/>
        </authorList>
    </citation>
    <scope>NUCLEOTIDE SEQUENCE</scope>
    <source>
        <strain evidence="1">KH24</strain>
    </source>
</reference>
<dbReference type="EMBL" id="BRZA01000003">
    <property type="protein sequence ID" value="GLC89410.1"/>
    <property type="molecule type" value="Genomic_DNA"/>
</dbReference>
<accession>A0ABQ5NM23</accession>
<dbReference type="RefSeq" id="WP_264989177.1">
    <property type="nucleotide sequence ID" value="NZ_BRZA01000003.1"/>
</dbReference>
<dbReference type="Proteomes" id="UP001065593">
    <property type="component" value="Unassembled WGS sequence"/>
</dbReference>
<evidence type="ECO:0000313" key="2">
    <source>
        <dbReference type="Proteomes" id="UP001065593"/>
    </source>
</evidence>
<keyword evidence="2" id="KW-1185">Reference proteome</keyword>
<protein>
    <submittedName>
        <fullName evidence="1">Uncharacterized protein</fullName>
    </submittedName>
</protein>
<name>A0ABQ5NM23_9BACI</name>
<gene>
    <name evidence="1" type="ORF">LYSBPC_25370</name>
</gene>
<proteinExistence type="predicted"/>
<sequence>MIVAKKLKSADDFMYHMYVHLNSVDKFAIFSGLKLTQFMAAFEPLHHLLLLKHTYEDSSFNMHTQFEYIPEDEVTRFVKKSAELKELCWIDFLDEKGLDQLTPVEQGELLYISHKKEPITSPFFNKLQNRFVYYSSDVGKMTKVYFRHLSDADLLIANVMNSLIEERERTTSFWRRKVKSRVPAISPESLRNYRPYVSDGALLSLYRIEKPKVAYAIEIRNLADYSFLDEVWDDLEAILKNKHDELMYIV</sequence>